<feature type="transmembrane region" description="Helical" evidence="1">
    <location>
        <begin position="7"/>
        <end position="24"/>
    </location>
</feature>
<organism evidence="2 3">
    <name type="scientific">Candidatus Dehalogenimonas loeffleri</name>
    <dbReference type="NCBI Taxonomy" id="3127115"/>
    <lineage>
        <taxon>Bacteria</taxon>
        <taxon>Bacillati</taxon>
        <taxon>Chloroflexota</taxon>
        <taxon>Dehalococcoidia</taxon>
        <taxon>Dehalococcoidales</taxon>
        <taxon>Dehalococcoidaceae</taxon>
        <taxon>Dehalogenimonas</taxon>
    </lineage>
</organism>
<keyword evidence="3" id="KW-1185">Reference proteome</keyword>
<dbReference type="EMBL" id="CP146612">
    <property type="protein sequence ID" value="WWX26086.1"/>
    <property type="molecule type" value="Genomic_DNA"/>
</dbReference>
<keyword evidence="1" id="KW-0472">Membrane</keyword>
<dbReference type="Proteomes" id="UP001375370">
    <property type="component" value="Chromosome"/>
</dbReference>
<evidence type="ECO:0000256" key="1">
    <source>
        <dbReference type="SAM" id="Phobius"/>
    </source>
</evidence>
<keyword evidence="1" id="KW-1133">Transmembrane helix</keyword>
<feature type="transmembrane region" description="Helical" evidence="1">
    <location>
        <begin position="30"/>
        <end position="51"/>
    </location>
</feature>
<gene>
    <name evidence="2" type="ORF">V8247_03725</name>
</gene>
<sequence>MRNIVSSLIIVTSIIAGIMLFVLMKPDSAPIITIGFLANLVVFIVALINLMRNRLRQLIIGGIAGGVLLLVIVANDVVGGTGHQLPVIVGVYSSFLVYCFLLGCWSPRES</sequence>
<protein>
    <submittedName>
        <fullName evidence="2">Uncharacterized protein</fullName>
    </submittedName>
</protein>
<proteinExistence type="predicted"/>
<keyword evidence="1" id="KW-0812">Transmembrane</keyword>
<evidence type="ECO:0000313" key="3">
    <source>
        <dbReference type="Proteomes" id="UP001375370"/>
    </source>
</evidence>
<reference evidence="2 3" key="1">
    <citation type="submission" date="2024-03" db="EMBL/GenBank/DDBJ databases">
        <title>A Dehalogenimonas Isolated from Estuarine Sediments Dihaloeliminates Chlorinated Alkanes.</title>
        <authorList>
            <person name="Yang Y."/>
            <person name="Wang H."/>
        </authorList>
    </citation>
    <scope>NUCLEOTIDE SEQUENCE [LARGE SCALE GENOMIC DNA]</scope>
    <source>
        <strain evidence="2 3">W</strain>
    </source>
</reference>
<feature type="transmembrane region" description="Helical" evidence="1">
    <location>
        <begin position="84"/>
        <end position="105"/>
    </location>
</feature>
<dbReference type="RefSeq" id="WP_338738900.1">
    <property type="nucleotide sequence ID" value="NZ_CP146612.1"/>
</dbReference>
<name>A0ABZ2JAE2_9CHLR</name>
<accession>A0ABZ2JAE2</accession>
<feature type="transmembrane region" description="Helical" evidence="1">
    <location>
        <begin position="58"/>
        <end position="78"/>
    </location>
</feature>
<evidence type="ECO:0000313" key="2">
    <source>
        <dbReference type="EMBL" id="WWX26086.1"/>
    </source>
</evidence>